<keyword evidence="4" id="KW-0804">Transcription</keyword>
<dbReference type="OrthoDB" id="9785745at2"/>
<dbReference type="GO" id="GO:0003700">
    <property type="term" value="F:DNA-binding transcription factor activity"/>
    <property type="evidence" value="ECO:0007669"/>
    <property type="project" value="InterPro"/>
</dbReference>
<evidence type="ECO:0000256" key="3">
    <source>
        <dbReference type="ARBA" id="ARBA00023125"/>
    </source>
</evidence>
<keyword evidence="2" id="KW-0805">Transcription regulation</keyword>
<dbReference type="Gene3D" id="1.10.10.10">
    <property type="entry name" value="Winged helix-like DNA-binding domain superfamily/Winged helix DNA-binding domain"/>
    <property type="match status" value="1"/>
</dbReference>
<dbReference type="PROSITE" id="PS50931">
    <property type="entry name" value="HTH_LYSR"/>
    <property type="match status" value="1"/>
</dbReference>
<feature type="domain" description="HTH lysR-type" evidence="5">
    <location>
        <begin position="3"/>
        <end position="60"/>
    </location>
</feature>
<dbReference type="Proteomes" id="UP000298616">
    <property type="component" value="Chromosome"/>
</dbReference>
<evidence type="ECO:0000313" key="7">
    <source>
        <dbReference type="Proteomes" id="UP000298616"/>
    </source>
</evidence>
<dbReference type="InterPro" id="IPR036390">
    <property type="entry name" value="WH_DNA-bd_sf"/>
</dbReference>
<dbReference type="GO" id="GO:0000976">
    <property type="term" value="F:transcription cis-regulatory region binding"/>
    <property type="evidence" value="ECO:0007669"/>
    <property type="project" value="TreeGrafter"/>
</dbReference>
<evidence type="ECO:0000256" key="2">
    <source>
        <dbReference type="ARBA" id="ARBA00023015"/>
    </source>
</evidence>
<evidence type="ECO:0000259" key="5">
    <source>
        <dbReference type="PROSITE" id="PS50931"/>
    </source>
</evidence>
<dbReference type="PANTHER" id="PTHR30126:SF5">
    <property type="entry name" value="HTH-TYPE TRANSCRIPTIONAL ACTIVATOR CMPR"/>
    <property type="match status" value="1"/>
</dbReference>
<accession>A0A4D7JM37</accession>
<dbReference type="Pfam" id="PF03466">
    <property type="entry name" value="LysR_substrate"/>
    <property type="match status" value="1"/>
</dbReference>
<sequence>MNFTLHQLRVFAAVTEHQSVTKAAESLFMTQPAVSIQLKHLQDQFDVPLTEVIGRKIHITDAGEELATLAKEILGNVDEIQTKMSALRGVTAGKLKLAVVSTGKYFMPHFISEYHEKYEEVKLFVDVSNRRKVLSSLQSNDVDFAVVSILPDLEGIEYEEIMPNPLYVVSGTNSNIPEKKFYEPQDLEEIPFIFREEGSGTRTMLEKYIAENKINPKVMLELTTNEAVKQAIMAGLGVSVISAYSMRLELKNEELKILPVKGYPLVNTWYLVWLKGKKFSPASSAFLDFIRSEKERIYEDKFADYYFEKENLKGTKMAVKE</sequence>
<proteinExistence type="inferred from homology"/>
<dbReference type="SUPFAM" id="SSF46785">
    <property type="entry name" value="Winged helix' DNA-binding domain"/>
    <property type="match status" value="1"/>
</dbReference>
<evidence type="ECO:0000313" key="6">
    <source>
        <dbReference type="EMBL" id="QCK14550.1"/>
    </source>
</evidence>
<evidence type="ECO:0000256" key="1">
    <source>
        <dbReference type="ARBA" id="ARBA00009437"/>
    </source>
</evidence>
<dbReference type="SUPFAM" id="SSF53850">
    <property type="entry name" value="Periplasmic binding protein-like II"/>
    <property type="match status" value="1"/>
</dbReference>
<dbReference type="PANTHER" id="PTHR30126">
    <property type="entry name" value="HTH-TYPE TRANSCRIPTIONAL REGULATOR"/>
    <property type="match status" value="1"/>
</dbReference>
<organism evidence="6 7">
    <name type="scientific">Mangrovivirga cuniculi</name>
    <dbReference type="NCBI Taxonomy" id="2715131"/>
    <lineage>
        <taxon>Bacteria</taxon>
        <taxon>Pseudomonadati</taxon>
        <taxon>Bacteroidota</taxon>
        <taxon>Cytophagia</taxon>
        <taxon>Cytophagales</taxon>
        <taxon>Mangrovivirgaceae</taxon>
        <taxon>Mangrovivirga</taxon>
    </lineage>
</organism>
<dbReference type="Gene3D" id="3.40.190.290">
    <property type="match status" value="1"/>
</dbReference>
<dbReference type="InterPro" id="IPR036388">
    <property type="entry name" value="WH-like_DNA-bd_sf"/>
</dbReference>
<dbReference type="InterPro" id="IPR000847">
    <property type="entry name" value="LysR_HTH_N"/>
</dbReference>
<keyword evidence="7" id="KW-1185">Reference proteome</keyword>
<protein>
    <submittedName>
        <fullName evidence="6">LysR family transcriptional regulator</fullName>
    </submittedName>
</protein>
<gene>
    <name evidence="6" type="ORF">DCC35_07230</name>
</gene>
<dbReference type="Pfam" id="PF00126">
    <property type="entry name" value="HTH_1"/>
    <property type="match status" value="1"/>
</dbReference>
<dbReference type="InterPro" id="IPR005119">
    <property type="entry name" value="LysR_subst-bd"/>
</dbReference>
<comment type="similarity">
    <text evidence="1">Belongs to the LysR transcriptional regulatory family.</text>
</comment>
<reference evidence="6 7" key="1">
    <citation type="submission" date="2018-04" db="EMBL/GenBank/DDBJ databases">
        <title>Complete genome uncultured novel isolate.</title>
        <authorList>
            <person name="Merlino G."/>
        </authorList>
    </citation>
    <scope>NUCLEOTIDE SEQUENCE [LARGE SCALE GENOMIC DNA]</scope>
    <source>
        <strain evidence="7">R1DC9</strain>
    </source>
</reference>
<keyword evidence="3" id="KW-0238">DNA-binding</keyword>
<dbReference type="EMBL" id="CP028923">
    <property type="protein sequence ID" value="QCK14550.1"/>
    <property type="molecule type" value="Genomic_DNA"/>
</dbReference>
<dbReference type="AlphaFoldDB" id="A0A4D7JM37"/>
<dbReference type="RefSeq" id="WP_137090137.1">
    <property type="nucleotide sequence ID" value="NZ_CP028923.1"/>
</dbReference>
<evidence type="ECO:0000256" key="4">
    <source>
        <dbReference type="ARBA" id="ARBA00023163"/>
    </source>
</evidence>
<name>A0A4D7JM37_9BACT</name>
<dbReference type="KEGG" id="fpf:DCC35_07230"/>